<name>A0ABN9RAH9_9DINO</name>
<feature type="region of interest" description="Disordered" evidence="1">
    <location>
        <begin position="95"/>
        <end position="130"/>
    </location>
</feature>
<accession>A0ABN9RAH9</accession>
<organism evidence="2 3">
    <name type="scientific">Prorocentrum cordatum</name>
    <dbReference type="NCBI Taxonomy" id="2364126"/>
    <lineage>
        <taxon>Eukaryota</taxon>
        <taxon>Sar</taxon>
        <taxon>Alveolata</taxon>
        <taxon>Dinophyceae</taxon>
        <taxon>Prorocentrales</taxon>
        <taxon>Prorocentraceae</taxon>
        <taxon>Prorocentrum</taxon>
    </lineage>
</organism>
<feature type="region of interest" description="Disordered" evidence="1">
    <location>
        <begin position="19"/>
        <end position="39"/>
    </location>
</feature>
<sequence>MAGAAGGCGCGAKDCSGWCSAPSTAAPPSSGEDDVMPFTPPLVAEDVVPLTPPMGDEDAIPFTPPMAMELEPAAAPRTPLMSAEEDEEERRAIVAAATTPLNDLGEYEGFGDGVDSEDLDYYDDQDWEFA</sequence>
<gene>
    <name evidence="2" type="ORF">PCOR1329_LOCUS17352</name>
</gene>
<dbReference type="Proteomes" id="UP001189429">
    <property type="component" value="Unassembled WGS sequence"/>
</dbReference>
<evidence type="ECO:0000256" key="1">
    <source>
        <dbReference type="SAM" id="MobiDB-lite"/>
    </source>
</evidence>
<proteinExistence type="predicted"/>
<feature type="compositionally biased region" description="Acidic residues" evidence="1">
    <location>
        <begin position="114"/>
        <end position="130"/>
    </location>
</feature>
<protein>
    <submittedName>
        <fullName evidence="2">Uncharacterized protein</fullName>
    </submittedName>
</protein>
<evidence type="ECO:0000313" key="3">
    <source>
        <dbReference type="Proteomes" id="UP001189429"/>
    </source>
</evidence>
<keyword evidence="3" id="KW-1185">Reference proteome</keyword>
<comment type="caution">
    <text evidence="2">The sequence shown here is derived from an EMBL/GenBank/DDBJ whole genome shotgun (WGS) entry which is preliminary data.</text>
</comment>
<reference evidence="2" key="1">
    <citation type="submission" date="2023-10" db="EMBL/GenBank/DDBJ databases">
        <authorList>
            <person name="Chen Y."/>
            <person name="Shah S."/>
            <person name="Dougan E. K."/>
            <person name="Thang M."/>
            <person name="Chan C."/>
        </authorList>
    </citation>
    <scope>NUCLEOTIDE SEQUENCE [LARGE SCALE GENOMIC DNA]</scope>
</reference>
<feature type="non-terminal residue" evidence="2">
    <location>
        <position position="130"/>
    </location>
</feature>
<dbReference type="EMBL" id="CAUYUJ010005373">
    <property type="protein sequence ID" value="CAK0813415.1"/>
    <property type="molecule type" value="Genomic_DNA"/>
</dbReference>
<evidence type="ECO:0000313" key="2">
    <source>
        <dbReference type="EMBL" id="CAK0813415.1"/>
    </source>
</evidence>
<feature type="compositionally biased region" description="Low complexity" evidence="1">
    <location>
        <begin position="20"/>
        <end position="30"/>
    </location>
</feature>